<keyword evidence="1" id="KW-1003">Cell membrane</keyword>
<gene>
    <name evidence="2" type="ORF">V0U35_03920</name>
</gene>
<keyword evidence="3" id="KW-1185">Reference proteome</keyword>
<dbReference type="HAMAP" id="MF_02088">
    <property type="entry name" value="Q_prec_transport"/>
    <property type="match status" value="1"/>
</dbReference>
<feature type="transmembrane region" description="Helical" evidence="1">
    <location>
        <begin position="87"/>
        <end position="111"/>
    </location>
</feature>
<feature type="transmembrane region" description="Helical" evidence="1">
    <location>
        <begin position="53"/>
        <end position="75"/>
    </location>
</feature>
<dbReference type="EMBL" id="JAZDRO010000001">
    <property type="protein sequence ID" value="MEE2565817.1"/>
    <property type="molecule type" value="Genomic_DNA"/>
</dbReference>
<keyword evidence="1" id="KW-0813">Transport</keyword>
<keyword evidence="1" id="KW-1133">Transmembrane helix</keyword>
<feature type="transmembrane region" description="Helical" evidence="1">
    <location>
        <begin position="211"/>
        <end position="232"/>
    </location>
</feature>
<evidence type="ECO:0000256" key="1">
    <source>
        <dbReference type="HAMAP-Rule" id="MF_02088"/>
    </source>
</evidence>
<organism evidence="2 3">
    <name type="scientific">Hyphobacterium marinum</name>
    <dbReference type="NCBI Taxonomy" id="3116574"/>
    <lineage>
        <taxon>Bacteria</taxon>
        <taxon>Pseudomonadati</taxon>
        <taxon>Pseudomonadota</taxon>
        <taxon>Alphaproteobacteria</taxon>
        <taxon>Maricaulales</taxon>
        <taxon>Maricaulaceae</taxon>
        <taxon>Hyphobacterium</taxon>
    </lineage>
</organism>
<dbReference type="PANTHER" id="PTHR34300">
    <property type="entry name" value="QUEUOSINE PRECURSOR TRANSPORTER-RELATED"/>
    <property type="match status" value="1"/>
</dbReference>
<accession>A0ABU7LX19</accession>
<feature type="transmembrane region" description="Helical" evidence="1">
    <location>
        <begin position="184"/>
        <end position="205"/>
    </location>
</feature>
<comment type="similarity">
    <text evidence="1">Belongs to the vitamin uptake transporter (VUT/ECF) (TC 2.A.88) family. Q precursor transporter subfamily.</text>
</comment>
<dbReference type="Pfam" id="PF02592">
    <property type="entry name" value="Vut_1"/>
    <property type="match status" value="1"/>
</dbReference>
<dbReference type="InterPro" id="IPR003744">
    <property type="entry name" value="YhhQ"/>
</dbReference>
<evidence type="ECO:0000313" key="2">
    <source>
        <dbReference type="EMBL" id="MEE2565817.1"/>
    </source>
</evidence>
<feature type="transmembrane region" description="Helical" evidence="1">
    <location>
        <begin position="26"/>
        <end position="47"/>
    </location>
</feature>
<name>A0ABU7LX19_9PROT</name>
<sequence length="246" mass="26526">MAPLNSGPENDGKLAESVYRPPDHSVVFIFSVSLFIACLIAGAVLAVKPIDVSVFGASVLVPVGTFAFALTFTATDVVSEVWGRRSALTLVFVGLAIRFLVLLLFVMGMAVDDRVPWVNQASIWSDENDRAFEFVLSGVNRANIAGMAAFGVSAVTDVLIYHFFKTRDLGKNRLWVRNNVSTIIAQIVNSMVFILVAFGGAVALASLASLIIGQVLFKAATAILDTPLVYLLRNIATRRKLLDFTG</sequence>
<dbReference type="Proteomes" id="UP001310692">
    <property type="component" value="Unassembled WGS sequence"/>
</dbReference>
<keyword evidence="1" id="KW-0812">Transmembrane</keyword>
<protein>
    <recommendedName>
        <fullName evidence="1">Probable queuosine precursor transporter</fullName>
        <shortName evidence="1">Q precursor transporter</shortName>
    </recommendedName>
</protein>
<dbReference type="NCBIfam" id="TIGR00697">
    <property type="entry name" value="queuosine precursor transporter"/>
    <property type="match status" value="1"/>
</dbReference>
<comment type="caution">
    <text evidence="2">The sequence shown here is derived from an EMBL/GenBank/DDBJ whole genome shotgun (WGS) entry which is preliminary data.</text>
</comment>
<proteinExistence type="inferred from homology"/>
<comment type="subcellular location">
    <subcellularLocation>
        <location evidence="1">Cell inner membrane</location>
        <topology evidence="1">Multi-pass membrane protein</topology>
    </subcellularLocation>
</comment>
<keyword evidence="1" id="KW-0997">Cell inner membrane</keyword>
<comment type="function">
    <text evidence="1">Involved in the import of queuosine (Q) precursors, required for Q precursor salvage.</text>
</comment>
<reference evidence="2 3" key="1">
    <citation type="submission" date="2024-01" db="EMBL/GenBank/DDBJ databases">
        <title>Hyphobacterium bacterium isolated from marine sediment.</title>
        <authorList>
            <person name="Zhao S."/>
        </authorList>
    </citation>
    <scope>NUCLEOTIDE SEQUENCE [LARGE SCALE GENOMIC DNA]</scope>
    <source>
        <strain evidence="2 3">Y60-23</strain>
    </source>
</reference>
<dbReference type="RefSeq" id="WP_330195349.1">
    <property type="nucleotide sequence ID" value="NZ_JAZDRO010000001.1"/>
</dbReference>
<dbReference type="PANTHER" id="PTHR34300:SF2">
    <property type="entry name" value="QUEUOSINE PRECURSOR TRANSPORTER-RELATED"/>
    <property type="match status" value="1"/>
</dbReference>
<keyword evidence="1" id="KW-0472">Membrane</keyword>
<feature type="transmembrane region" description="Helical" evidence="1">
    <location>
        <begin position="144"/>
        <end position="164"/>
    </location>
</feature>
<evidence type="ECO:0000313" key="3">
    <source>
        <dbReference type="Proteomes" id="UP001310692"/>
    </source>
</evidence>